<dbReference type="VEuPathDB" id="FungiDB:AeMF1_001884"/>
<feature type="transmembrane region" description="Helical" evidence="2">
    <location>
        <begin position="89"/>
        <end position="110"/>
    </location>
</feature>
<feature type="transmembrane region" description="Helical" evidence="2">
    <location>
        <begin position="986"/>
        <end position="1006"/>
    </location>
</feature>
<proteinExistence type="predicted"/>
<gene>
    <name evidence="3" type="ORF">Ae201684_015760</name>
</gene>
<evidence type="ECO:0000313" key="3">
    <source>
        <dbReference type="EMBL" id="KAF0725795.1"/>
    </source>
</evidence>
<accession>A0A6G0WFG6</accession>
<evidence type="ECO:0000256" key="2">
    <source>
        <dbReference type="SAM" id="Phobius"/>
    </source>
</evidence>
<feature type="transmembrane region" description="Helical" evidence="2">
    <location>
        <begin position="675"/>
        <end position="700"/>
    </location>
</feature>
<feature type="transmembrane region" description="Helical" evidence="2">
    <location>
        <begin position="1716"/>
        <end position="1734"/>
    </location>
</feature>
<feature type="transmembrane region" description="Helical" evidence="2">
    <location>
        <begin position="791"/>
        <end position="808"/>
    </location>
</feature>
<feature type="transmembrane region" description="Helical" evidence="2">
    <location>
        <begin position="1771"/>
        <end position="1788"/>
    </location>
</feature>
<feature type="transmembrane region" description="Helical" evidence="2">
    <location>
        <begin position="721"/>
        <end position="740"/>
    </location>
</feature>
<feature type="transmembrane region" description="Helical" evidence="2">
    <location>
        <begin position="1688"/>
        <end position="1709"/>
    </location>
</feature>
<feature type="transmembrane region" description="Helical" evidence="2">
    <location>
        <begin position="853"/>
        <end position="873"/>
    </location>
</feature>
<evidence type="ECO:0000256" key="1">
    <source>
        <dbReference type="SAM" id="MobiDB-lite"/>
    </source>
</evidence>
<dbReference type="Proteomes" id="UP000481153">
    <property type="component" value="Unassembled WGS sequence"/>
</dbReference>
<organism evidence="3 4">
    <name type="scientific">Aphanomyces euteiches</name>
    <dbReference type="NCBI Taxonomy" id="100861"/>
    <lineage>
        <taxon>Eukaryota</taxon>
        <taxon>Sar</taxon>
        <taxon>Stramenopiles</taxon>
        <taxon>Oomycota</taxon>
        <taxon>Saprolegniomycetes</taxon>
        <taxon>Saprolegniales</taxon>
        <taxon>Verrucalvaceae</taxon>
        <taxon>Aphanomyces</taxon>
    </lineage>
</organism>
<dbReference type="EMBL" id="VJMJ01000232">
    <property type="protein sequence ID" value="KAF0725795.1"/>
    <property type="molecule type" value="Genomic_DNA"/>
</dbReference>
<evidence type="ECO:0000313" key="4">
    <source>
        <dbReference type="Proteomes" id="UP000481153"/>
    </source>
</evidence>
<feature type="transmembrane region" description="Helical" evidence="2">
    <location>
        <begin position="760"/>
        <end position="779"/>
    </location>
</feature>
<reference evidence="3 4" key="1">
    <citation type="submission" date="2019-07" db="EMBL/GenBank/DDBJ databases">
        <title>Genomics analysis of Aphanomyces spp. identifies a new class of oomycete effector associated with host adaptation.</title>
        <authorList>
            <person name="Gaulin E."/>
        </authorList>
    </citation>
    <scope>NUCLEOTIDE SEQUENCE [LARGE SCALE GENOMIC DNA]</scope>
    <source>
        <strain evidence="3 4">ATCC 201684</strain>
    </source>
</reference>
<feature type="region of interest" description="Disordered" evidence="1">
    <location>
        <begin position="1"/>
        <end position="21"/>
    </location>
</feature>
<name>A0A6G0WFG6_9STRA</name>
<feature type="transmembrane region" description="Helical" evidence="2">
    <location>
        <begin position="1645"/>
        <end position="1668"/>
    </location>
</feature>
<keyword evidence="2" id="KW-0812">Transmembrane</keyword>
<feature type="transmembrane region" description="Helical" evidence="2">
    <location>
        <begin position="1588"/>
        <end position="1613"/>
    </location>
</feature>
<keyword evidence="2" id="KW-0472">Membrane</keyword>
<protein>
    <submittedName>
        <fullName evidence="3">Uncharacterized protein</fullName>
    </submittedName>
</protein>
<keyword evidence="4" id="KW-1185">Reference proteome</keyword>
<keyword evidence="2" id="KW-1133">Transmembrane helix</keyword>
<sequence length="1885" mass="208284">METAKAIEGGPGPGKTGRIHPCSSGVFDRIDDLVDTTEPIQHRLSLTGNTPKPQLSLTAQHYHDPNASDASGDPNAITKAEMIEAGGGLVYLVFTLVLSCVYLTLLAPAMSNDLWWGGFNASGAQSFVIDAYNAQLNLNASSLDLTKTNLFKDYSQFYTPISVTPVYPRIILDAYSYDLPSIIRSLQTGPEQIPTQYCWVDFTRIWEVAHTDQRQKRCSARYTNNGAVYWESMMRLIDWNSYVTLQFGGPFNTTIGNALRKTPEGLRWIAATQNAFVNVDSEVAYWQKSGITRYTMQFTNSFSWGMRETVSLQNAFGSIQNISLKRSSYISRTGQWTTNMMYWGTVNDYSSANTAGYSFVRSDSKHQRFTAPCNYSNYLADPASYACVPCDPAWNPNPSTCKSDFEKMLGLPNNTGVQLIRSNIGPLNSIDMYFVRPPASLTTLYSTFRSTLDQLVHSDDSIAAALNAIPTLPSDPVPSSWQKPFLQFMGGDPTCLFRPPMPFVQSSFAFDVSCSTQQRHEFKMDPFNSLFALWATSATTSTNSSSCSLCPTLQSSCNAVFSAASQVAAIMNRANSNSALIQAAYADIKALGVSTIQLAVNTSDSTTRFLRQPVLGGDTTWDTFGWMYVHEWAQGYREVVSFEGDAGIIPLISDKYSPMIIQAQALEVSKNACQYLWVVSVVVSYILVAVGILVLVYSFYLRARVVGRNFFQFNRIVGAVWLGRALLIVRGMTALILLSTSPINFQTWYGFANFEFDPRSFIQSMLLAGEAMWISYVFHDCVVLCIRQSRPYFAPISTCLSWLIYVIIDVASPINISSSLNRQCAITLNAMPSIVCTSGQVSIGNISRATTLIAVQIVSTIVLLIGNSLWQYFRPPSHNRVTRGHLLLSGTAAAFLAQETLSDGSWIIDRASCIMCGLLTYGDKVFDLKLWLVVAGNAATNVRGAIKWNMKVFEPPNLNLDMNDNASSKTISSSVNSKAVKPTNRLVTLGGFIYICATIFGSVTYVNITASNMANDFWWPNYNASREHICLARIYIAQMYVRPKEGAVSMDNPAFIDTANFTISLPTPVTVNMKALYAANVAATDGIDMSMVIAGFRNMDACITPWISTMYCWLDFTKKWEMANSAARQARCAKKYTSNGAVYLEPILRNVQWPRLRTCWGTSLDTAIANPLSQLPGGAAWWAAVQASKVSEVDELQYWQSFGVKTYEADWQNYKSIGIVDTIDIQNAFGIVYSLTNKYTNWTLNLAAQTSMKMNWQFASDLWAISSPNTSIYGASLIRQAPLFAYANRTIESILVENGTMRSSDLTTVGAYSVFRRTIGPFGSVDLKHVPVPPSLTKFTVAARDAVYAWRVLSVDFANQYSGIPGVPNIGYYPPPWQSSGIKQTVGGNLLCNDVPPAPLASGPLLFTSITAACGSNVKETVSLSIMSRLYAVLGANLVRNNVTANETAAICSTVTGATAVQCANYMIGFPARAFLNDSILPDPSAVPALQAMAQIARDDVYKLGVEMVQYGKFTNGSMTLLRYNLFDPAYPQFHYAAWALMYDWATVYREVIDFQGDIDNVKIITATSTDVSSLVNPLEVPVNVAAYVRYVCVYVTTVIICVALLATIYLLVNKGYVEGLNLLELNRVAGLVWIGRTLLFVRSLAAICLLSTQSLVLITTNQVWLFASAAVANESSSDKVVRIFKTFIAAGEVSWLGFVLSDFVMVFTAQYTPAYVFKCNFMIWGLAALLSWVSPATHTATMYRQCSIPQVDFQVVCSSGTVAIGSFSRFMSLVGICIGSIVVCYLYERLRHPKLPPTRQNSLFLSASAKYVFEPGHWIDQNLYYIDPASAAINGLLSMRVRNIFYIFDVKIWRFFAIEQPEANRDRLERDGEVHLLSAIPLTQ</sequence>
<comment type="caution">
    <text evidence="3">The sequence shown here is derived from an EMBL/GenBank/DDBJ whole genome shotgun (WGS) entry which is preliminary data.</text>
</comment>